<evidence type="ECO:0000256" key="3">
    <source>
        <dbReference type="ARBA" id="ARBA00022448"/>
    </source>
</evidence>
<name>A0A5C5ZBH0_9BACT</name>
<evidence type="ECO:0000256" key="14">
    <source>
        <dbReference type="ARBA" id="ARBA00023288"/>
    </source>
</evidence>
<sequence length="443" mass="48415">MQQPNYEVDRRFPTPISATMDNTIMTSRMAWLLWMTLGLTSLWVTQASGQTQPVTANHSFAAAPFLAAEPMAGQYSSGPHMQNESCACRNVPGGYPCTTTCNRCMMGVDCADGCGGELRWEDFRPMTFDAYGPGGYAGPSRLAHLSQYRLRPGDEILVFYLITRAQAKGVYRLTPGDSVLIESLTNEELTRGTLENGLVIQPDGTISVRILGQIRAAGMSVSQLKETLNETYKKYYDKPDVDVTPVKTNTLAEDIRAAVGGQSGFTQQAITVRIMPDGKVRLPGIGEVCVQGFSLNEMKREINLKYGEIVVGLETEPILAAQAPHFVNVLGRVGSPSRIELDGPTTVLGAIAAAGGHLPTANMRQVVIFRRAEDWRLISTMLDLQGAVFGKRPTPADEIWVRDGDVIIVPERPIVRFDNWVDQVFTSGIYGLVPPGAQFDINP</sequence>
<feature type="domain" description="SLBB" evidence="16">
    <location>
        <begin position="327"/>
        <end position="382"/>
    </location>
</feature>
<evidence type="ECO:0000259" key="16">
    <source>
        <dbReference type="Pfam" id="PF22461"/>
    </source>
</evidence>
<dbReference type="Pfam" id="PF22461">
    <property type="entry name" value="SLBB_2"/>
    <property type="match status" value="1"/>
</dbReference>
<proteinExistence type="inferred from homology"/>
<evidence type="ECO:0000256" key="9">
    <source>
        <dbReference type="ARBA" id="ARBA00023065"/>
    </source>
</evidence>
<dbReference type="Pfam" id="PF02563">
    <property type="entry name" value="Poly_export"/>
    <property type="match status" value="1"/>
</dbReference>
<dbReference type="PANTHER" id="PTHR33619:SF3">
    <property type="entry name" value="POLYSACCHARIDE EXPORT PROTEIN GFCE-RELATED"/>
    <property type="match status" value="1"/>
</dbReference>
<dbReference type="InterPro" id="IPR054765">
    <property type="entry name" value="SLBB_dom"/>
</dbReference>
<dbReference type="GO" id="GO:0046930">
    <property type="term" value="C:pore complex"/>
    <property type="evidence" value="ECO:0007669"/>
    <property type="project" value="UniProtKB-KW"/>
</dbReference>
<evidence type="ECO:0000259" key="15">
    <source>
        <dbReference type="Pfam" id="PF02563"/>
    </source>
</evidence>
<dbReference type="GO" id="GO:0015159">
    <property type="term" value="F:polysaccharide transmembrane transporter activity"/>
    <property type="evidence" value="ECO:0007669"/>
    <property type="project" value="InterPro"/>
</dbReference>
<keyword evidence="7" id="KW-0732">Signal</keyword>
<organism evidence="17 18">
    <name type="scientific">Novipirellula herctigrandis</name>
    <dbReference type="NCBI Taxonomy" id="2527986"/>
    <lineage>
        <taxon>Bacteria</taxon>
        <taxon>Pseudomonadati</taxon>
        <taxon>Planctomycetota</taxon>
        <taxon>Planctomycetia</taxon>
        <taxon>Pirellulales</taxon>
        <taxon>Pirellulaceae</taxon>
        <taxon>Novipirellula</taxon>
    </lineage>
</organism>
<evidence type="ECO:0000256" key="7">
    <source>
        <dbReference type="ARBA" id="ARBA00022729"/>
    </source>
</evidence>
<evidence type="ECO:0000256" key="2">
    <source>
        <dbReference type="ARBA" id="ARBA00009450"/>
    </source>
</evidence>
<evidence type="ECO:0000313" key="17">
    <source>
        <dbReference type="EMBL" id="TWT84488.1"/>
    </source>
</evidence>
<dbReference type="InterPro" id="IPR003715">
    <property type="entry name" value="Poly_export_N"/>
</dbReference>
<dbReference type="PANTHER" id="PTHR33619">
    <property type="entry name" value="POLYSACCHARIDE EXPORT PROTEIN GFCE-RELATED"/>
    <property type="match status" value="1"/>
</dbReference>
<comment type="caution">
    <text evidence="17">The sequence shown here is derived from an EMBL/GenBank/DDBJ whole genome shotgun (WGS) entry which is preliminary data.</text>
</comment>
<dbReference type="AlphaFoldDB" id="A0A5C5ZBH0"/>
<dbReference type="GO" id="GO:0006811">
    <property type="term" value="P:monoatomic ion transport"/>
    <property type="evidence" value="ECO:0007669"/>
    <property type="project" value="UniProtKB-KW"/>
</dbReference>
<dbReference type="Gene3D" id="3.10.560.10">
    <property type="entry name" value="Outer membrane lipoprotein wza domain like"/>
    <property type="match status" value="1"/>
</dbReference>
<comment type="similarity">
    <text evidence="2">Belongs to the BexD/CtrA/VexA family.</text>
</comment>
<evidence type="ECO:0000256" key="6">
    <source>
        <dbReference type="ARBA" id="ARBA00022692"/>
    </source>
</evidence>
<evidence type="ECO:0000313" key="18">
    <source>
        <dbReference type="Proteomes" id="UP000315010"/>
    </source>
</evidence>
<keyword evidence="14" id="KW-0449">Lipoprotein</keyword>
<keyword evidence="3" id="KW-0813">Transport</keyword>
<protein>
    <submittedName>
        <fullName evidence="17">Polysaccharide biosynthesis/export protein</fullName>
    </submittedName>
</protein>
<gene>
    <name evidence="17" type="ORF">CA13_59670</name>
</gene>
<evidence type="ECO:0000256" key="13">
    <source>
        <dbReference type="ARBA" id="ARBA00023237"/>
    </source>
</evidence>
<keyword evidence="5" id="KW-0762">Sugar transport</keyword>
<dbReference type="RefSeq" id="WP_419194917.1">
    <property type="nucleotide sequence ID" value="NZ_SJPJ01000001.1"/>
</dbReference>
<evidence type="ECO:0000256" key="4">
    <source>
        <dbReference type="ARBA" id="ARBA00022452"/>
    </source>
</evidence>
<keyword evidence="6" id="KW-0812">Transmembrane</keyword>
<dbReference type="GO" id="GO:0015288">
    <property type="term" value="F:porin activity"/>
    <property type="evidence" value="ECO:0007669"/>
    <property type="project" value="UniProtKB-KW"/>
</dbReference>
<dbReference type="InterPro" id="IPR049712">
    <property type="entry name" value="Poly_export"/>
</dbReference>
<keyword evidence="10" id="KW-0626">Porin</keyword>
<keyword evidence="12" id="KW-0564">Palmitate</keyword>
<keyword evidence="11" id="KW-0472">Membrane</keyword>
<evidence type="ECO:0000256" key="5">
    <source>
        <dbReference type="ARBA" id="ARBA00022597"/>
    </source>
</evidence>
<reference evidence="17 18" key="1">
    <citation type="submission" date="2019-02" db="EMBL/GenBank/DDBJ databases">
        <title>Deep-cultivation of Planctomycetes and their phenomic and genomic characterization uncovers novel biology.</title>
        <authorList>
            <person name="Wiegand S."/>
            <person name="Jogler M."/>
            <person name="Boedeker C."/>
            <person name="Pinto D."/>
            <person name="Vollmers J."/>
            <person name="Rivas-Marin E."/>
            <person name="Kohn T."/>
            <person name="Peeters S.H."/>
            <person name="Heuer A."/>
            <person name="Rast P."/>
            <person name="Oberbeckmann S."/>
            <person name="Bunk B."/>
            <person name="Jeske O."/>
            <person name="Meyerdierks A."/>
            <person name="Storesund J.E."/>
            <person name="Kallscheuer N."/>
            <person name="Luecker S."/>
            <person name="Lage O.M."/>
            <person name="Pohl T."/>
            <person name="Merkel B.J."/>
            <person name="Hornburger P."/>
            <person name="Mueller R.-W."/>
            <person name="Bruemmer F."/>
            <person name="Labrenz M."/>
            <person name="Spormann A.M."/>
            <person name="Op Den Camp H."/>
            <person name="Overmann J."/>
            <person name="Amann R."/>
            <person name="Jetten M.S.M."/>
            <person name="Mascher T."/>
            <person name="Medema M.H."/>
            <person name="Devos D.P."/>
            <person name="Kaster A.-K."/>
            <person name="Ovreas L."/>
            <person name="Rohde M."/>
            <person name="Galperin M.Y."/>
            <person name="Jogler C."/>
        </authorList>
    </citation>
    <scope>NUCLEOTIDE SEQUENCE [LARGE SCALE GENOMIC DNA]</scope>
    <source>
        <strain evidence="17 18">CA13</strain>
    </source>
</reference>
<evidence type="ECO:0000256" key="1">
    <source>
        <dbReference type="ARBA" id="ARBA00004571"/>
    </source>
</evidence>
<dbReference type="EMBL" id="SJPJ01000001">
    <property type="protein sequence ID" value="TWT84488.1"/>
    <property type="molecule type" value="Genomic_DNA"/>
</dbReference>
<keyword evidence="18" id="KW-1185">Reference proteome</keyword>
<dbReference type="Gene3D" id="3.30.1950.10">
    <property type="entry name" value="wza like domain"/>
    <property type="match status" value="1"/>
</dbReference>
<keyword evidence="4" id="KW-1134">Transmembrane beta strand</keyword>
<accession>A0A5C5ZBH0</accession>
<evidence type="ECO:0000256" key="10">
    <source>
        <dbReference type="ARBA" id="ARBA00023114"/>
    </source>
</evidence>
<keyword evidence="9" id="KW-0406">Ion transport</keyword>
<evidence type="ECO:0000256" key="8">
    <source>
        <dbReference type="ARBA" id="ARBA00023047"/>
    </source>
</evidence>
<evidence type="ECO:0000256" key="12">
    <source>
        <dbReference type="ARBA" id="ARBA00023139"/>
    </source>
</evidence>
<evidence type="ECO:0000256" key="11">
    <source>
        <dbReference type="ARBA" id="ARBA00023136"/>
    </source>
</evidence>
<dbReference type="Proteomes" id="UP000315010">
    <property type="component" value="Unassembled WGS sequence"/>
</dbReference>
<dbReference type="GO" id="GO:0009279">
    <property type="term" value="C:cell outer membrane"/>
    <property type="evidence" value="ECO:0007669"/>
    <property type="project" value="UniProtKB-SubCell"/>
</dbReference>
<comment type="subcellular location">
    <subcellularLocation>
        <location evidence="1">Cell outer membrane</location>
        <topology evidence="1">Multi-pass membrane protein</topology>
    </subcellularLocation>
</comment>
<feature type="domain" description="Polysaccharide export protein N-terminal" evidence="15">
    <location>
        <begin position="167"/>
        <end position="244"/>
    </location>
</feature>
<keyword evidence="8" id="KW-0625">Polysaccharide transport</keyword>
<keyword evidence="13" id="KW-0998">Cell outer membrane</keyword>